<dbReference type="Gene3D" id="1.10.510.10">
    <property type="entry name" value="Transferase(Phosphotransferase) domain 1"/>
    <property type="match status" value="1"/>
</dbReference>
<reference evidence="7 9" key="1">
    <citation type="journal article" date="2017" name="Nature">
        <title>The sunflower genome provides insights into oil metabolism, flowering and Asterid evolution.</title>
        <authorList>
            <person name="Badouin H."/>
            <person name="Gouzy J."/>
            <person name="Grassa C.J."/>
            <person name="Murat F."/>
            <person name="Staton S.E."/>
            <person name="Cottret L."/>
            <person name="Lelandais-Briere C."/>
            <person name="Owens G.L."/>
            <person name="Carrere S."/>
            <person name="Mayjonade B."/>
            <person name="Legrand L."/>
            <person name="Gill N."/>
            <person name="Kane N.C."/>
            <person name="Bowers J.E."/>
            <person name="Hubner S."/>
            <person name="Bellec A."/>
            <person name="Berard A."/>
            <person name="Berges H."/>
            <person name="Blanchet N."/>
            <person name="Boniface M.C."/>
            <person name="Brunel D."/>
            <person name="Catrice O."/>
            <person name="Chaidir N."/>
            <person name="Claudel C."/>
            <person name="Donnadieu C."/>
            <person name="Faraut T."/>
            <person name="Fievet G."/>
            <person name="Helmstetter N."/>
            <person name="King M."/>
            <person name="Knapp S.J."/>
            <person name="Lai Z."/>
            <person name="Le Paslier M.C."/>
            <person name="Lippi Y."/>
            <person name="Lorenzon L."/>
            <person name="Mandel J.R."/>
            <person name="Marage G."/>
            <person name="Marchand G."/>
            <person name="Marquand E."/>
            <person name="Bret-Mestries E."/>
            <person name="Morien E."/>
            <person name="Nambeesan S."/>
            <person name="Nguyen T."/>
            <person name="Pegot-Espagnet P."/>
            <person name="Pouilly N."/>
            <person name="Raftis F."/>
            <person name="Sallet E."/>
            <person name="Schiex T."/>
            <person name="Thomas J."/>
            <person name="Vandecasteele C."/>
            <person name="Vares D."/>
            <person name="Vear F."/>
            <person name="Vautrin S."/>
            <person name="Crespi M."/>
            <person name="Mangin B."/>
            <person name="Burke J.M."/>
            <person name="Salse J."/>
            <person name="Munos S."/>
            <person name="Vincourt P."/>
            <person name="Rieseberg L.H."/>
            <person name="Langlade N.B."/>
        </authorList>
    </citation>
    <scope>NUCLEOTIDE SEQUENCE [LARGE SCALE GENOMIC DNA]</scope>
    <source>
        <strain evidence="9">cv. SF193</strain>
        <tissue evidence="7">Leaves</tissue>
    </source>
</reference>
<dbReference type="GO" id="GO:0005524">
    <property type="term" value="F:ATP binding"/>
    <property type="evidence" value="ECO:0007669"/>
    <property type="project" value="UniProtKB-KW"/>
</dbReference>
<dbReference type="SUPFAM" id="SSF56112">
    <property type="entry name" value="Protein kinase-like (PK-like)"/>
    <property type="match status" value="1"/>
</dbReference>
<keyword evidence="2 7" id="KW-0808">Transferase</keyword>
<evidence type="ECO:0000313" key="7">
    <source>
        <dbReference type="EMBL" id="KAF5815627.1"/>
    </source>
</evidence>
<keyword evidence="1" id="KW-0723">Serine/threonine-protein kinase</keyword>
<evidence type="ECO:0000256" key="2">
    <source>
        <dbReference type="ARBA" id="ARBA00022679"/>
    </source>
</evidence>
<protein>
    <submittedName>
        <fullName evidence="8">Putative receptor-like tyrosine-protein kinase kin-15</fullName>
    </submittedName>
</protein>
<keyword evidence="4 8" id="KW-0418">Kinase</keyword>
<feature type="domain" description="Protein kinase" evidence="6">
    <location>
        <begin position="1"/>
        <end position="79"/>
    </location>
</feature>
<gene>
    <name evidence="8" type="ORF">HannXRQ_Chr03g0081671</name>
    <name evidence="7" type="ORF">HanXRQr2_Chr03g0125121</name>
</gene>
<dbReference type="GO" id="GO:0004674">
    <property type="term" value="F:protein serine/threonine kinase activity"/>
    <property type="evidence" value="ECO:0007669"/>
    <property type="project" value="UniProtKB-KW"/>
</dbReference>
<evidence type="ECO:0000256" key="1">
    <source>
        <dbReference type="ARBA" id="ARBA00022527"/>
    </source>
</evidence>
<dbReference type="InterPro" id="IPR000719">
    <property type="entry name" value="Prot_kinase_dom"/>
</dbReference>
<organism evidence="8 9">
    <name type="scientific">Helianthus annuus</name>
    <name type="common">Common sunflower</name>
    <dbReference type="NCBI Taxonomy" id="4232"/>
    <lineage>
        <taxon>Eukaryota</taxon>
        <taxon>Viridiplantae</taxon>
        <taxon>Streptophyta</taxon>
        <taxon>Embryophyta</taxon>
        <taxon>Tracheophyta</taxon>
        <taxon>Spermatophyta</taxon>
        <taxon>Magnoliopsida</taxon>
        <taxon>eudicotyledons</taxon>
        <taxon>Gunneridae</taxon>
        <taxon>Pentapetalae</taxon>
        <taxon>asterids</taxon>
        <taxon>campanulids</taxon>
        <taxon>Asterales</taxon>
        <taxon>Asteraceae</taxon>
        <taxon>Asteroideae</taxon>
        <taxon>Heliantheae alliance</taxon>
        <taxon>Heliantheae</taxon>
        <taxon>Helianthus</taxon>
    </lineage>
</organism>
<dbReference type="PANTHER" id="PTHR27002">
    <property type="entry name" value="RECEPTOR-LIKE SERINE/THREONINE-PROTEIN KINASE SD1-8"/>
    <property type="match status" value="1"/>
</dbReference>
<evidence type="ECO:0000256" key="5">
    <source>
        <dbReference type="ARBA" id="ARBA00022840"/>
    </source>
</evidence>
<dbReference type="Gramene" id="mRNA:HanXRQr2_Chr03g0125121">
    <property type="protein sequence ID" value="mRNA:HanXRQr2_Chr03g0125121"/>
    <property type="gene ID" value="HanXRQr2_Chr03g0125121"/>
</dbReference>
<dbReference type="Proteomes" id="UP000215914">
    <property type="component" value="Chromosome 3"/>
</dbReference>
<reference evidence="8" key="2">
    <citation type="submission" date="2017-02" db="EMBL/GenBank/DDBJ databases">
        <title>Sunflower complete genome.</title>
        <authorList>
            <person name="Langlade N."/>
            <person name="Munos S."/>
        </authorList>
    </citation>
    <scope>NUCLEOTIDE SEQUENCE [LARGE SCALE GENOMIC DNA]</scope>
    <source>
        <tissue evidence="8">Leaves</tissue>
    </source>
</reference>
<dbReference type="Pfam" id="PF07714">
    <property type="entry name" value="PK_Tyr_Ser-Thr"/>
    <property type="match status" value="1"/>
</dbReference>
<dbReference type="EMBL" id="CM007892">
    <property type="protein sequence ID" value="OTG31988.1"/>
    <property type="molecule type" value="Genomic_DNA"/>
</dbReference>
<dbReference type="InterPro" id="IPR001245">
    <property type="entry name" value="Ser-Thr/Tyr_kinase_cat_dom"/>
</dbReference>
<dbReference type="PROSITE" id="PS50011">
    <property type="entry name" value="PROTEIN_KINASE_DOM"/>
    <property type="match status" value="1"/>
</dbReference>
<evidence type="ECO:0000313" key="8">
    <source>
        <dbReference type="EMBL" id="OTG31988.1"/>
    </source>
</evidence>
<keyword evidence="5" id="KW-0067">ATP-binding</keyword>
<dbReference type="OMA" id="SSARHEF"/>
<dbReference type="InterPro" id="IPR011009">
    <property type="entry name" value="Kinase-like_dom_sf"/>
</dbReference>
<dbReference type="PANTHER" id="PTHR27002:SF548">
    <property type="entry name" value="RECEPTOR-LIKE SERINE_THREONINE-PROTEIN KINASE"/>
    <property type="match status" value="1"/>
</dbReference>
<dbReference type="AlphaFoldDB" id="A0A251V8P1"/>
<keyword evidence="9" id="KW-1185">Reference proteome</keyword>
<accession>A0A251V8P1</accession>
<dbReference type="InParanoid" id="A0A251V8P1"/>
<evidence type="ECO:0000256" key="4">
    <source>
        <dbReference type="ARBA" id="ARBA00022777"/>
    </source>
</evidence>
<reference evidence="7" key="3">
    <citation type="submission" date="2020-06" db="EMBL/GenBank/DDBJ databases">
        <title>Helianthus annuus Genome sequencing and assembly Release 2.</title>
        <authorList>
            <person name="Gouzy J."/>
            <person name="Langlade N."/>
            <person name="Munos S."/>
        </authorList>
    </citation>
    <scope>NUCLEOTIDE SEQUENCE</scope>
    <source>
        <tissue evidence="7">Leaves</tissue>
    </source>
</reference>
<sequence>MSPKISDIGVARIFKENETEAITNRVVGTYGYMSPEYAIEGTFSVKSDILSFGVLILEIISGRRNIGFVQFILIAHTIL</sequence>
<keyword evidence="8" id="KW-0675">Receptor</keyword>
<name>A0A251V8P1_HELAN</name>
<keyword evidence="3" id="KW-0547">Nucleotide-binding</keyword>
<evidence type="ECO:0000259" key="6">
    <source>
        <dbReference type="PROSITE" id="PS50011"/>
    </source>
</evidence>
<evidence type="ECO:0000256" key="3">
    <source>
        <dbReference type="ARBA" id="ARBA00022741"/>
    </source>
</evidence>
<proteinExistence type="predicted"/>
<dbReference type="EMBL" id="MNCJ02000318">
    <property type="protein sequence ID" value="KAF5815627.1"/>
    <property type="molecule type" value="Genomic_DNA"/>
</dbReference>
<evidence type="ECO:0000313" key="9">
    <source>
        <dbReference type="Proteomes" id="UP000215914"/>
    </source>
</evidence>